<evidence type="ECO:0000313" key="4">
    <source>
        <dbReference type="Proteomes" id="UP001160142"/>
    </source>
</evidence>
<dbReference type="PANTHER" id="PTHR12526:SF584">
    <property type="entry name" value="GLYCOSYLTRANSFERASE"/>
    <property type="match status" value="1"/>
</dbReference>
<dbReference type="Proteomes" id="UP001160142">
    <property type="component" value="Unassembled WGS sequence"/>
</dbReference>
<dbReference type="InterPro" id="IPR001296">
    <property type="entry name" value="Glyco_trans_1"/>
</dbReference>
<name>A0ABT6KNW3_9MICO</name>
<evidence type="ECO:0000256" key="1">
    <source>
        <dbReference type="ARBA" id="ARBA00022679"/>
    </source>
</evidence>
<evidence type="ECO:0000313" key="3">
    <source>
        <dbReference type="EMBL" id="MDH6181694.1"/>
    </source>
</evidence>
<comment type="caution">
    <text evidence="3">The sequence shown here is derived from an EMBL/GenBank/DDBJ whole genome shotgun (WGS) entry which is preliminary data.</text>
</comment>
<feature type="domain" description="Glycosyl transferase family 1" evidence="2">
    <location>
        <begin position="209"/>
        <end position="343"/>
    </location>
</feature>
<organism evidence="3 4">
    <name type="scientific">Antiquaquibacter oligotrophicus</name>
    <dbReference type="NCBI Taxonomy" id="2880260"/>
    <lineage>
        <taxon>Bacteria</taxon>
        <taxon>Bacillati</taxon>
        <taxon>Actinomycetota</taxon>
        <taxon>Actinomycetes</taxon>
        <taxon>Micrococcales</taxon>
        <taxon>Microbacteriaceae</taxon>
        <taxon>Antiquaquibacter</taxon>
    </lineage>
</organism>
<sequence>MPGLIAHEWIEPFGGSENVLEAIAAEFPDAPILTPWLNAPERFPGREVRELWLARSPLRGRKALAMPVLAGAWRTAIDPTEELDWVIASSHSFAHHLHPRGRSRDAAKLVYTYTPARYLWTPELDDRGSGPLARAAARALRPIDRARASEATAIAGISNYVAERIAATWEQPASVIYPPVEISRIQSVADWRSRLGDDGLRVMDSLPETFVLGASRFIPYKRLDLVIAAGESAGLPVVLAGAGPEEPRLRTLAEAARVPVTFVIEPPNELLYALYAAATVLVFPPVEDFGIMPIEAMALGTPVAANRIGGSAETVAEGISGVHFDADDPASVADAVRRASDLPREPIVEWSRRFSRERFSAELREWVAANA</sequence>
<dbReference type="PANTHER" id="PTHR12526">
    <property type="entry name" value="GLYCOSYLTRANSFERASE"/>
    <property type="match status" value="1"/>
</dbReference>
<dbReference type="Gene3D" id="3.40.50.2000">
    <property type="entry name" value="Glycogen Phosphorylase B"/>
    <property type="match status" value="2"/>
</dbReference>
<evidence type="ECO:0000259" key="2">
    <source>
        <dbReference type="Pfam" id="PF00534"/>
    </source>
</evidence>
<reference evidence="3 4" key="1">
    <citation type="submission" date="2023-04" db="EMBL/GenBank/DDBJ databases">
        <title>Genome Encyclopedia of Bacteria and Archaea VI: Functional Genomics of Type Strains.</title>
        <authorList>
            <person name="Whitman W."/>
        </authorList>
    </citation>
    <scope>NUCLEOTIDE SEQUENCE [LARGE SCALE GENOMIC DNA]</scope>
    <source>
        <strain evidence="3 4">SG_E_30_P1</strain>
    </source>
</reference>
<gene>
    <name evidence="3" type="ORF">M2152_001876</name>
</gene>
<protein>
    <submittedName>
        <fullName evidence="3">Glycosyltransferase involved in cell wall biosynthesis</fullName>
    </submittedName>
</protein>
<accession>A0ABT6KNW3</accession>
<dbReference type="EMBL" id="JARXVQ010000001">
    <property type="protein sequence ID" value="MDH6181694.1"/>
    <property type="molecule type" value="Genomic_DNA"/>
</dbReference>
<keyword evidence="1" id="KW-0808">Transferase</keyword>
<proteinExistence type="predicted"/>
<dbReference type="Pfam" id="PF00534">
    <property type="entry name" value="Glycos_transf_1"/>
    <property type="match status" value="1"/>
</dbReference>
<dbReference type="RefSeq" id="WP_322134001.1">
    <property type="nucleotide sequence ID" value="NZ_CP085036.1"/>
</dbReference>
<dbReference type="SUPFAM" id="SSF53756">
    <property type="entry name" value="UDP-Glycosyltransferase/glycogen phosphorylase"/>
    <property type="match status" value="1"/>
</dbReference>
<keyword evidence="4" id="KW-1185">Reference proteome</keyword>